<name>T1GKZ6_MEGSC</name>
<keyword evidence="2" id="KW-0472">Membrane</keyword>
<feature type="region of interest" description="Disordered" evidence="1">
    <location>
        <begin position="1"/>
        <end position="61"/>
    </location>
</feature>
<reference evidence="3" key="2">
    <citation type="submission" date="2015-06" db="UniProtKB">
        <authorList>
            <consortium name="EnsemblMetazoa"/>
        </authorList>
    </citation>
    <scope>IDENTIFICATION</scope>
</reference>
<dbReference type="AlphaFoldDB" id="T1GKZ6"/>
<evidence type="ECO:0000313" key="3">
    <source>
        <dbReference type="EnsemblMetazoa" id="MESCA004179-PA"/>
    </source>
</evidence>
<feature type="compositionally biased region" description="Polar residues" evidence="1">
    <location>
        <begin position="30"/>
        <end position="42"/>
    </location>
</feature>
<sequence>MIWITGDPQEDTSSSSETTPTSMSRKGKPSFSSRKTAKSVQNLPKRHVRSSSGYSSHNEETTFRKPTTVAHLIFFDSMSELRMNFYFVQQILQEFLRLPVHLFPNMILVFLSLPIFGTQMYEALHDLDVMFAFGDV</sequence>
<dbReference type="HOGENOM" id="CLU_1877783_0_0_1"/>
<feature type="transmembrane region" description="Helical" evidence="2">
    <location>
        <begin position="102"/>
        <end position="121"/>
    </location>
</feature>
<dbReference type="Proteomes" id="UP000015102">
    <property type="component" value="Unassembled WGS sequence"/>
</dbReference>
<evidence type="ECO:0000313" key="4">
    <source>
        <dbReference type="Proteomes" id="UP000015102"/>
    </source>
</evidence>
<dbReference type="EMBL" id="CAQQ02150123">
    <property type="status" value="NOT_ANNOTATED_CDS"/>
    <property type="molecule type" value="Genomic_DNA"/>
</dbReference>
<keyword evidence="2" id="KW-1133">Transmembrane helix</keyword>
<evidence type="ECO:0000256" key="2">
    <source>
        <dbReference type="SAM" id="Phobius"/>
    </source>
</evidence>
<keyword evidence="2" id="KW-0812">Transmembrane</keyword>
<feature type="compositionally biased region" description="Low complexity" evidence="1">
    <location>
        <begin position="12"/>
        <end position="24"/>
    </location>
</feature>
<dbReference type="STRING" id="36166.T1GKZ6"/>
<keyword evidence="4" id="KW-1185">Reference proteome</keyword>
<protein>
    <submittedName>
        <fullName evidence="3">Uncharacterized protein</fullName>
    </submittedName>
</protein>
<accession>T1GKZ6</accession>
<organism evidence="3 4">
    <name type="scientific">Megaselia scalaris</name>
    <name type="common">Humpbacked fly</name>
    <name type="synonym">Phora scalaris</name>
    <dbReference type="NCBI Taxonomy" id="36166"/>
    <lineage>
        <taxon>Eukaryota</taxon>
        <taxon>Metazoa</taxon>
        <taxon>Ecdysozoa</taxon>
        <taxon>Arthropoda</taxon>
        <taxon>Hexapoda</taxon>
        <taxon>Insecta</taxon>
        <taxon>Pterygota</taxon>
        <taxon>Neoptera</taxon>
        <taxon>Endopterygota</taxon>
        <taxon>Diptera</taxon>
        <taxon>Brachycera</taxon>
        <taxon>Muscomorpha</taxon>
        <taxon>Platypezoidea</taxon>
        <taxon>Phoridae</taxon>
        <taxon>Megaseliini</taxon>
        <taxon>Megaselia</taxon>
    </lineage>
</organism>
<proteinExistence type="predicted"/>
<evidence type="ECO:0000256" key="1">
    <source>
        <dbReference type="SAM" id="MobiDB-lite"/>
    </source>
</evidence>
<dbReference type="EnsemblMetazoa" id="MESCA004179-RA">
    <property type="protein sequence ID" value="MESCA004179-PA"/>
    <property type="gene ID" value="MESCA004179"/>
</dbReference>
<reference evidence="4" key="1">
    <citation type="submission" date="2013-02" db="EMBL/GenBank/DDBJ databases">
        <authorList>
            <person name="Hughes D."/>
        </authorList>
    </citation>
    <scope>NUCLEOTIDE SEQUENCE</scope>
    <source>
        <strain>Durham</strain>
        <strain evidence="4">NC isolate 2 -- Noor lab</strain>
    </source>
</reference>